<evidence type="ECO:0000313" key="3">
    <source>
        <dbReference type="EMBL" id="QKS71285.1"/>
    </source>
</evidence>
<name>A0A859FGF7_9BACI</name>
<gene>
    <name evidence="3" type="ORF">FLK61_31750</name>
</gene>
<feature type="transmembrane region" description="Helical" evidence="1">
    <location>
        <begin position="41"/>
        <end position="59"/>
    </location>
</feature>
<feature type="transmembrane region" description="Helical" evidence="1">
    <location>
        <begin position="112"/>
        <end position="132"/>
    </location>
</feature>
<keyword evidence="4" id="KW-1185">Reference proteome</keyword>
<accession>A0A859FGF7</accession>
<proteinExistence type="predicted"/>
<evidence type="ECO:0000259" key="2">
    <source>
        <dbReference type="Pfam" id="PF09990"/>
    </source>
</evidence>
<feature type="domain" description="DUF2231" evidence="2">
    <location>
        <begin position="6"/>
        <end position="138"/>
    </location>
</feature>
<organism evidence="3 4">
    <name type="scientific">Paenalkalicoccus suaedae</name>
    <dbReference type="NCBI Taxonomy" id="2592382"/>
    <lineage>
        <taxon>Bacteria</taxon>
        <taxon>Bacillati</taxon>
        <taxon>Bacillota</taxon>
        <taxon>Bacilli</taxon>
        <taxon>Bacillales</taxon>
        <taxon>Bacillaceae</taxon>
        <taxon>Paenalkalicoccus</taxon>
    </lineage>
</organism>
<dbReference type="RefSeq" id="WP_176009320.1">
    <property type="nucleotide sequence ID" value="NZ_CP041372.2"/>
</dbReference>
<keyword evidence="1" id="KW-1133">Transmembrane helix</keyword>
<dbReference type="EMBL" id="CP041372">
    <property type="protein sequence ID" value="QKS71285.1"/>
    <property type="molecule type" value="Genomic_DNA"/>
</dbReference>
<dbReference type="AlphaFoldDB" id="A0A859FGF7"/>
<dbReference type="KEGG" id="psua:FLK61_31750"/>
<sequence>MYLIPEPLHPAVVHLPIALWLVGSLFIVLSLWKPYFFDRAAMWMLVIGTIGGVISYQSGPNAVGVAFQLYGDSVGEFLGLHQQFAFYSLITYIFTVILLAVNIVLDNKYLRWLLILLAIAGAVFVFLTGHYAGRMMYDGV</sequence>
<keyword evidence="1" id="KW-0812">Transmembrane</keyword>
<feature type="transmembrane region" description="Helical" evidence="1">
    <location>
        <begin position="84"/>
        <end position="105"/>
    </location>
</feature>
<reference evidence="4" key="1">
    <citation type="submission" date="2019-07" db="EMBL/GenBank/DDBJ databases">
        <title>Bacillus alkalisoli sp. nov. isolated from saline soil.</title>
        <authorList>
            <person name="Sun J.-Q."/>
            <person name="Xu L."/>
        </authorList>
    </citation>
    <scope>NUCLEOTIDE SEQUENCE [LARGE SCALE GENOMIC DNA]</scope>
    <source>
        <strain evidence="4">M4U3P1</strain>
    </source>
</reference>
<dbReference type="Pfam" id="PF09990">
    <property type="entry name" value="DUF2231"/>
    <property type="match status" value="1"/>
</dbReference>
<evidence type="ECO:0000256" key="1">
    <source>
        <dbReference type="SAM" id="Phobius"/>
    </source>
</evidence>
<evidence type="ECO:0000313" key="4">
    <source>
        <dbReference type="Proteomes" id="UP000318138"/>
    </source>
</evidence>
<dbReference type="Proteomes" id="UP000318138">
    <property type="component" value="Chromosome"/>
</dbReference>
<keyword evidence="1" id="KW-0472">Membrane</keyword>
<protein>
    <recommendedName>
        <fullName evidence="2">DUF2231 domain-containing protein</fullName>
    </recommendedName>
</protein>
<dbReference type="InterPro" id="IPR019251">
    <property type="entry name" value="DUF2231_TM"/>
</dbReference>
<feature type="transmembrane region" description="Helical" evidence="1">
    <location>
        <begin position="12"/>
        <end position="32"/>
    </location>
</feature>